<protein>
    <submittedName>
        <fullName evidence="2">Phage protein, BRO family</fullName>
    </submittedName>
</protein>
<gene>
    <name evidence="2" type="ORF">NCTC10038_01680</name>
</gene>
<dbReference type="RefSeq" id="WP_053254930.1">
    <property type="nucleotide sequence ID" value="NZ_CBCRXZ010000015.1"/>
</dbReference>
<evidence type="ECO:0000313" key="3">
    <source>
        <dbReference type="Proteomes" id="UP000248640"/>
    </source>
</evidence>
<proteinExistence type="predicted"/>
<dbReference type="InterPro" id="IPR003497">
    <property type="entry name" value="BRO_N_domain"/>
</dbReference>
<dbReference type="PANTHER" id="PTHR36180">
    <property type="entry name" value="DNA-BINDING PROTEIN-RELATED-RELATED"/>
    <property type="match status" value="1"/>
</dbReference>
<dbReference type="PANTHER" id="PTHR36180:SF2">
    <property type="entry name" value="BRO FAMILY PROTEIN"/>
    <property type="match status" value="1"/>
</dbReference>
<dbReference type="PROSITE" id="PS51750">
    <property type="entry name" value="BRO_N"/>
    <property type="match status" value="1"/>
</dbReference>
<sequence length="288" mass="31601">MHTSNTDVQALNNPAPRFSQSENVARIKPVTPFDFHGFPVRVIDDGHGEPWFIAKDIAEALGYSNTSKAINVHCKAVSTCHTEMGGQVRAVQIIPERDLYRLVMKSKLPAAEQFEEWVVGQVLPTIRKTGSYTAQDTNNSKVIGELAILECFDRLLKPAPSSKMMMLAQIAANNGLDAKFLPGYAIDAAPDATGGSSMETKPITDLIKENGIASTAAAFNRLLAANGFIKKCQRNSTKRGVVDFWSVTDKGLRYGKNLTSPNNPRETAPHWYVDRFLELAKLIGKGRP</sequence>
<dbReference type="SMART" id="SM01040">
    <property type="entry name" value="Bro-N"/>
    <property type="match status" value="1"/>
</dbReference>
<accession>A0A8B4I5J9</accession>
<evidence type="ECO:0000259" key="1">
    <source>
        <dbReference type="PROSITE" id="PS51750"/>
    </source>
</evidence>
<dbReference type="EMBL" id="LS483372">
    <property type="protein sequence ID" value="SQF90283.1"/>
    <property type="molecule type" value="Genomic_DNA"/>
</dbReference>
<feature type="domain" description="Bro-N" evidence="1">
    <location>
        <begin position="24"/>
        <end position="130"/>
    </location>
</feature>
<dbReference type="AlphaFoldDB" id="A0A8B4I5J9"/>
<organism evidence="2 3">
    <name type="scientific">Pseudomonas fluorescens</name>
    <dbReference type="NCBI Taxonomy" id="294"/>
    <lineage>
        <taxon>Bacteria</taxon>
        <taxon>Pseudomonadati</taxon>
        <taxon>Pseudomonadota</taxon>
        <taxon>Gammaproteobacteria</taxon>
        <taxon>Pseudomonadales</taxon>
        <taxon>Pseudomonadaceae</taxon>
        <taxon>Pseudomonas</taxon>
    </lineage>
</organism>
<dbReference type="Pfam" id="PF02498">
    <property type="entry name" value="Bro-N"/>
    <property type="match status" value="1"/>
</dbReference>
<name>A0A8B4I5J9_PSEFL</name>
<dbReference type="GeneID" id="61637652"/>
<dbReference type="Proteomes" id="UP000248640">
    <property type="component" value="Chromosome 1"/>
</dbReference>
<evidence type="ECO:0000313" key="2">
    <source>
        <dbReference type="EMBL" id="SQF90283.1"/>
    </source>
</evidence>
<reference evidence="2 3" key="1">
    <citation type="submission" date="2018-06" db="EMBL/GenBank/DDBJ databases">
        <authorList>
            <consortium name="Pathogen Informatics"/>
            <person name="Doyle S."/>
        </authorList>
    </citation>
    <scope>NUCLEOTIDE SEQUENCE [LARGE SCALE GENOMIC DNA]</scope>
    <source>
        <strain evidence="2 3">NCTC10038</strain>
    </source>
</reference>